<dbReference type="InterPro" id="IPR007168">
    <property type="entry name" value="Phageshock_PspC_N"/>
</dbReference>
<feature type="domain" description="Phage shock protein PspC N-terminal" evidence="2">
    <location>
        <begin position="3"/>
        <end position="56"/>
    </location>
</feature>
<organism evidence="3 4">
    <name type="scientific">Neolewinella aurantiaca</name>
    <dbReference type="NCBI Taxonomy" id="2602767"/>
    <lineage>
        <taxon>Bacteria</taxon>
        <taxon>Pseudomonadati</taxon>
        <taxon>Bacteroidota</taxon>
        <taxon>Saprospiria</taxon>
        <taxon>Saprospirales</taxon>
        <taxon>Lewinellaceae</taxon>
        <taxon>Neolewinella</taxon>
    </lineage>
</organism>
<dbReference type="OrthoDB" id="674853at2"/>
<name>A0A5C7FMB9_9BACT</name>
<protein>
    <submittedName>
        <fullName evidence="3">PspC domain-containing protein</fullName>
    </submittedName>
</protein>
<dbReference type="RefSeq" id="WP_147931386.1">
    <property type="nucleotide sequence ID" value="NZ_VOXD01000021.1"/>
</dbReference>
<gene>
    <name evidence="3" type="ORF">FUA23_14050</name>
</gene>
<keyword evidence="1" id="KW-0812">Transmembrane</keyword>
<evidence type="ECO:0000256" key="1">
    <source>
        <dbReference type="SAM" id="Phobius"/>
    </source>
</evidence>
<dbReference type="AlphaFoldDB" id="A0A5C7FMB9"/>
<keyword evidence="4" id="KW-1185">Reference proteome</keyword>
<reference evidence="3 4" key="1">
    <citation type="submission" date="2019-08" db="EMBL/GenBank/DDBJ databases">
        <title>Lewinella sp. strain SSH13 Genome sequencing and assembly.</title>
        <authorList>
            <person name="Kim I."/>
        </authorList>
    </citation>
    <scope>NUCLEOTIDE SEQUENCE [LARGE SCALE GENOMIC DNA]</scope>
    <source>
        <strain evidence="3 4">SSH13</strain>
    </source>
</reference>
<comment type="caution">
    <text evidence="3">The sequence shown here is derived from an EMBL/GenBank/DDBJ whole genome shotgun (WGS) entry which is preliminary data.</text>
</comment>
<keyword evidence="1" id="KW-0472">Membrane</keyword>
<dbReference type="Proteomes" id="UP000321907">
    <property type="component" value="Unassembled WGS sequence"/>
</dbReference>
<proteinExistence type="predicted"/>
<evidence type="ECO:0000313" key="3">
    <source>
        <dbReference type="EMBL" id="TXF88586.1"/>
    </source>
</evidence>
<keyword evidence="1" id="KW-1133">Transmembrane helix</keyword>
<dbReference type="EMBL" id="VOXD01000021">
    <property type="protein sequence ID" value="TXF88586.1"/>
    <property type="molecule type" value="Genomic_DNA"/>
</dbReference>
<accession>A0A5C7FMB9</accession>
<sequence length="72" mass="8727">MDILRNKVERVAFGVCAWMADRMGIQRRRVRMYFIYLSCLSLGSSVLFYLFAAFWLNVREYMREGKRRLIRP</sequence>
<evidence type="ECO:0000259" key="2">
    <source>
        <dbReference type="Pfam" id="PF04024"/>
    </source>
</evidence>
<dbReference type="Pfam" id="PF04024">
    <property type="entry name" value="PspC"/>
    <property type="match status" value="1"/>
</dbReference>
<feature type="transmembrane region" description="Helical" evidence="1">
    <location>
        <begin position="33"/>
        <end position="56"/>
    </location>
</feature>
<evidence type="ECO:0000313" key="4">
    <source>
        <dbReference type="Proteomes" id="UP000321907"/>
    </source>
</evidence>